<name>A0AAN5CCN9_9BILA</name>
<feature type="non-terminal residue" evidence="5">
    <location>
        <position position="120"/>
    </location>
</feature>
<dbReference type="PROSITE" id="PS50082">
    <property type="entry name" value="WD_REPEATS_2"/>
    <property type="match status" value="1"/>
</dbReference>
<dbReference type="Gene3D" id="2.130.10.10">
    <property type="entry name" value="YVTN repeat-like/Quinoprotein amine dehydrogenase"/>
    <property type="match status" value="1"/>
</dbReference>
<dbReference type="InterPro" id="IPR001680">
    <property type="entry name" value="WD40_rpt"/>
</dbReference>
<evidence type="ECO:0000313" key="5">
    <source>
        <dbReference type="EMBL" id="GMR39875.1"/>
    </source>
</evidence>
<proteinExistence type="predicted"/>
<dbReference type="InterPro" id="IPR015943">
    <property type="entry name" value="WD40/YVTN_repeat-like_dom_sf"/>
</dbReference>
<keyword evidence="1 4" id="KW-0853">WD repeat</keyword>
<evidence type="ECO:0008006" key="7">
    <source>
        <dbReference type="Google" id="ProtNLM"/>
    </source>
</evidence>
<dbReference type="PROSITE" id="PS50294">
    <property type="entry name" value="WD_REPEATS_REGION"/>
    <property type="match status" value="1"/>
</dbReference>
<evidence type="ECO:0000256" key="1">
    <source>
        <dbReference type="ARBA" id="ARBA00022574"/>
    </source>
</evidence>
<evidence type="ECO:0000256" key="2">
    <source>
        <dbReference type="ARBA" id="ARBA00022737"/>
    </source>
</evidence>
<dbReference type="EMBL" id="BTRK01000003">
    <property type="protein sequence ID" value="GMR39875.1"/>
    <property type="molecule type" value="Genomic_DNA"/>
</dbReference>
<comment type="caution">
    <text evidence="5">The sequence shown here is derived from an EMBL/GenBank/DDBJ whole genome shotgun (WGS) entry which is preliminary data.</text>
</comment>
<feature type="repeat" description="WD" evidence="4">
    <location>
        <begin position="86"/>
        <end position="120"/>
    </location>
</feature>
<dbReference type="GO" id="GO:0031145">
    <property type="term" value="P:anaphase-promoting complex-dependent catabolic process"/>
    <property type="evidence" value="ECO:0007669"/>
    <property type="project" value="TreeGrafter"/>
</dbReference>
<dbReference type="GO" id="GO:1905786">
    <property type="term" value="P:positive regulation of anaphase-promoting complex-dependent catabolic process"/>
    <property type="evidence" value="ECO:0007669"/>
    <property type="project" value="TreeGrafter"/>
</dbReference>
<feature type="non-terminal residue" evidence="5">
    <location>
        <position position="1"/>
    </location>
</feature>
<evidence type="ECO:0000256" key="4">
    <source>
        <dbReference type="PROSITE-ProRule" id="PRU00221"/>
    </source>
</evidence>
<evidence type="ECO:0000256" key="3">
    <source>
        <dbReference type="ARBA" id="ARBA00023306"/>
    </source>
</evidence>
<dbReference type="GO" id="GO:0005680">
    <property type="term" value="C:anaphase-promoting complex"/>
    <property type="evidence" value="ECO:0007669"/>
    <property type="project" value="TreeGrafter"/>
</dbReference>
<dbReference type="GO" id="GO:0010997">
    <property type="term" value="F:anaphase-promoting complex binding"/>
    <property type="evidence" value="ECO:0007669"/>
    <property type="project" value="InterPro"/>
</dbReference>
<accession>A0AAN5CCN9</accession>
<dbReference type="Proteomes" id="UP001328107">
    <property type="component" value="Unassembled WGS sequence"/>
</dbReference>
<dbReference type="InterPro" id="IPR033010">
    <property type="entry name" value="Cdc20/Fizzy"/>
</dbReference>
<dbReference type="Pfam" id="PF00400">
    <property type="entry name" value="WD40"/>
    <property type="match status" value="1"/>
</dbReference>
<dbReference type="SMART" id="SM00320">
    <property type="entry name" value="WD40"/>
    <property type="match status" value="2"/>
</dbReference>
<sequence length="120" mass="13253">QALAWSPLQRGLLVSGGGTADRCLRFWNTLSGQLLHEIDTGSQISNVAWSKHSHELVSTHGYDAKEVNCVIVVVWDYPSLQPIARLTGHASRVLYMAMSPDGESIVTGAADETLRFWRVF</sequence>
<dbReference type="PANTHER" id="PTHR19918">
    <property type="entry name" value="CELL DIVISION CYCLE 20 CDC20 FIZZY -RELATED"/>
    <property type="match status" value="1"/>
</dbReference>
<dbReference type="InterPro" id="IPR036322">
    <property type="entry name" value="WD40_repeat_dom_sf"/>
</dbReference>
<dbReference type="AlphaFoldDB" id="A0AAN5CCN9"/>
<dbReference type="PANTHER" id="PTHR19918:SF1">
    <property type="entry name" value="FIZZY-RELATED PROTEIN HOMOLOG"/>
    <property type="match status" value="1"/>
</dbReference>
<gene>
    <name evidence="5" type="ORF">PMAYCL1PPCAC_10070</name>
</gene>
<organism evidence="5 6">
    <name type="scientific">Pristionchus mayeri</name>
    <dbReference type="NCBI Taxonomy" id="1317129"/>
    <lineage>
        <taxon>Eukaryota</taxon>
        <taxon>Metazoa</taxon>
        <taxon>Ecdysozoa</taxon>
        <taxon>Nematoda</taxon>
        <taxon>Chromadorea</taxon>
        <taxon>Rhabditida</taxon>
        <taxon>Rhabditina</taxon>
        <taxon>Diplogasteromorpha</taxon>
        <taxon>Diplogasteroidea</taxon>
        <taxon>Neodiplogasteridae</taxon>
        <taxon>Pristionchus</taxon>
    </lineage>
</organism>
<keyword evidence="2" id="KW-0677">Repeat</keyword>
<keyword evidence="6" id="KW-1185">Reference proteome</keyword>
<dbReference type="GO" id="GO:1990757">
    <property type="term" value="F:ubiquitin ligase activator activity"/>
    <property type="evidence" value="ECO:0007669"/>
    <property type="project" value="TreeGrafter"/>
</dbReference>
<evidence type="ECO:0000313" key="6">
    <source>
        <dbReference type="Proteomes" id="UP001328107"/>
    </source>
</evidence>
<keyword evidence="3" id="KW-0131">Cell cycle</keyword>
<dbReference type="SUPFAM" id="SSF50978">
    <property type="entry name" value="WD40 repeat-like"/>
    <property type="match status" value="1"/>
</dbReference>
<reference evidence="6" key="1">
    <citation type="submission" date="2022-10" db="EMBL/GenBank/DDBJ databases">
        <title>Genome assembly of Pristionchus species.</title>
        <authorList>
            <person name="Yoshida K."/>
            <person name="Sommer R.J."/>
        </authorList>
    </citation>
    <scope>NUCLEOTIDE SEQUENCE [LARGE SCALE GENOMIC DNA]</scope>
    <source>
        <strain evidence="6">RS5460</strain>
    </source>
</reference>
<protein>
    <recommendedName>
        <fullName evidence="7">WD40 domain-containing protein</fullName>
    </recommendedName>
</protein>